<evidence type="ECO:0000313" key="2">
    <source>
        <dbReference type="EMBL" id="KAL0288811.1"/>
    </source>
</evidence>
<reference evidence="2" key="1">
    <citation type="submission" date="2020-06" db="EMBL/GenBank/DDBJ databases">
        <authorList>
            <person name="Li T."/>
            <person name="Hu X."/>
            <person name="Zhang T."/>
            <person name="Song X."/>
            <person name="Zhang H."/>
            <person name="Dai N."/>
            <person name="Sheng W."/>
            <person name="Hou X."/>
            <person name="Wei L."/>
        </authorList>
    </citation>
    <scope>NUCLEOTIDE SEQUENCE</scope>
    <source>
        <strain evidence="2">G02</strain>
        <tissue evidence="2">Leaf</tissue>
    </source>
</reference>
<proteinExistence type="predicted"/>
<dbReference type="PANTHER" id="PTHR42648">
    <property type="entry name" value="TRANSPOSASE, PUTATIVE-RELATED"/>
    <property type="match status" value="1"/>
</dbReference>
<dbReference type="AlphaFoldDB" id="A0AAW2J2J2"/>
<accession>A0AAW2J2J2</accession>
<feature type="domain" description="Integrase catalytic" evidence="1">
    <location>
        <begin position="1"/>
        <end position="145"/>
    </location>
</feature>
<organism evidence="2">
    <name type="scientific">Sesamum radiatum</name>
    <name type="common">Black benniseed</name>
    <dbReference type="NCBI Taxonomy" id="300843"/>
    <lineage>
        <taxon>Eukaryota</taxon>
        <taxon>Viridiplantae</taxon>
        <taxon>Streptophyta</taxon>
        <taxon>Embryophyta</taxon>
        <taxon>Tracheophyta</taxon>
        <taxon>Spermatophyta</taxon>
        <taxon>Magnoliopsida</taxon>
        <taxon>eudicotyledons</taxon>
        <taxon>Gunneridae</taxon>
        <taxon>Pentapetalae</taxon>
        <taxon>asterids</taxon>
        <taxon>lamiids</taxon>
        <taxon>Lamiales</taxon>
        <taxon>Pedaliaceae</taxon>
        <taxon>Sesamum</taxon>
    </lineage>
</organism>
<dbReference type="InterPro" id="IPR039537">
    <property type="entry name" value="Retrotran_Ty1/copia-like"/>
</dbReference>
<evidence type="ECO:0000259" key="1">
    <source>
        <dbReference type="PROSITE" id="PS50994"/>
    </source>
</evidence>
<comment type="caution">
    <text evidence="2">The sequence shown here is derived from an EMBL/GenBank/DDBJ whole genome shotgun (WGS) entry which is preliminary data.</text>
</comment>
<dbReference type="PROSITE" id="PS50994">
    <property type="entry name" value="INTEGRASE"/>
    <property type="match status" value="1"/>
</dbReference>
<dbReference type="EMBL" id="JACGWJ010000744">
    <property type="protein sequence ID" value="KAL0288811.1"/>
    <property type="molecule type" value="Genomic_DNA"/>
</dbReference>
<dbReference type="InterPro" id="IPR012337">
    <property type="entry name" value="RNaseH-like_sf"/>
</dbReference>
<protein>
    <submittedName>
        <fullName evidence="2">Transposon Ty1-BL Gag-Pol polyprotein</fullName>
    </submittedName>
</protein>
<dbReference type="SUPFAM" id="SSF53098">
    <property type="entry name" value="Ribonuclease H-like"/>
    <property type="match status" value="1"/>
</dbReference>
<dbReference type="GO" id="GO:0015074">
    <property type="term" value="P:DNA integration"/>
    <property type="evidence" value="ECO:0007669"/>
    <property type="project" value="InterPro"/>
</dbReference>
<name>A0AAW2J2J2_SESRA</name>
<dbReference type="InterPro" id="IPR001584">
    <property type="entry name" value="Integrase_cat-core"/>
</dbReference>
<dbReference type="PANTHER" id="PTHR42648:SF27">
    <property type="entry name" value="RNA-DIRECTED DNA POLYMERASE"/>
    <property type="match status" value="1"/>
</dbReference>
<reference evidence="2" key="2">
    <citation type="journal article" date="2024" name="Plant">
        <title>Genomic evolution and insights into agronomic trait innovations of Sesamum species.</title>
        <authorList>
            <person name="Miao H."/>
            <person name="Wang L."/>
            <person name="Qu L."/>
            <person name="Liu H."/>
            <person name="Sun Y."/>
            <person name="Le M."/>
            <person name="Wang Q."/>
            <person name="Wei S."/>
            <person name="Zheng Y."/>
            <person name="Lin W."/>
            <person name="Duan Y."/>
            <person name="Cao H."/>
            <person name="Xiong S."/>
            <person name="Wang X."/>
            <person name="Wei L."/>
            <person name="Li C."/>
            <person name="Ma Q."/>
            <person name="Ju M."/>
            <person name="Zhao R."/>
            <person name="Li G."/>
            <person name="Mu C."/>
            <person name="Tian Q."/>
            <person name="Mei H."/>
            <person name="Zhang T."/>
            <person name="Gao T."/>
            <person name="Zhang H."/>
        </authorList>
    </citation>
    <scope>NUCLEOTIDE SEQUENCE</scope>
    <source>
        <strain evidence="2">G02</strain>
    </source>
</reference>
<dbReference type="GO" id="GO:0003676">
    <property type="term" value="F:nucleic acid binding"/>
    <property type="evidence" value="ECO:0007669"/>
    <property type="project" value="InterPro"/>
</dbReference>
<gene>
    <name evidence="2" type="ORF">Sradi_7088900</name>
</gene>
<dbReference type="Gene3D" id="3.30.420.10">
    <property type="entry name" value="Ribonuclease H-like superfamily/Ribonuclease H"/>
    <property type="match status" value="1"/>
</dbReference>
<sequence length="145" mass="16876">MTKKPFVEQSAIANDLLDLVHTDVCGPLSIPVRGGFSYFIIFTDDDSRYNYIYLMRYKSEAFEKFKVYRLEVENQTNRKIKALQSNRFDEYLSGEFIDYLKKNGILSQWTPPGTPQLNGVAKRRNRALLDMVRSIMSFTELPPSF</sequence>
<dbReference type="InterPro" id="IPR036397">
    <property type="entry name" value="RNaseH_sf"/>
</dbReference>